<keyword evidence="2" id="KW-1185">Reference proteome</keyword>
<protein>
    <submittedName>
        <fullName evidence="1">YaaL family protein</fullName>
    </submittedName>
</protein>
<accession>A0A923RVA2</accession>
<dbReference type="AlphaFoldDB" id="A0A923RVA2"/>
<dbReference type="RefSeq" id="WP_178051025.1">
    <property type="nucleotide sequence ID" value="NZ_JACOPH010000004.1"/>
</dbReference>
<organism evidence="1 2">
    <name type="scientific">Roseburia zhanii</name>
    <dbReference type="NCBI Taxonomy" id="2763064"/>
    <lineage>
        <taxon>Bacteria</taxon>
        <taxon>Bacillati</taxon>
        <taxon>Bacillota</taxon>
        <taxon>Clostridia</taxon>
        <taxon>Lachnospirales</taxon>
        <taxon>Lachnospiraceae</taxon>
        <taxon>Roseburia</taxon>
    </lineage>
</organism>
<evidence type="ECO:0000313" key="1">
    <source>
        <dbReference type="EMBL" id="MBC5714039.1"/>
    </source>
</evidence>
<evidence type="ECO:0000313" key="2">
    <source>
        <dbReference type="Proteomes" id="UP000606720"/>
    </source>
</evidence>
<dbReference type="Pfam" id="PF10704">
    <property type="entry name" value="DUF2508"/>
    <property type="match status" value="1"/>
</dbReference>
<dbReference type="InterPro" id="IPR019644">
    <property type="entry name" value="DUF2508"/>
</dbReference>
<proteinExistence type="predicted"/>
<comment type="caution">
    <text evidence="1">The sequence shown here is derived from an EMBL/GenBank/DDBJ whole genome shotgun (WGS) entry which is preliminary data.</text>
</comment>
<sequence>MNPMFKNSVLYDKRYAVLLDDLEKTKHDLDSAYTNLANVIEPDLIDCYIYEVQSVQMRYKFLLSRVKQIEDSYAKNPLEVSGT</sequence>
<reference evidence="1" key="1">
    <citation type="submission" date="2020-08" db="EMBL/GenBank/DDBJ databases">
        <title>Genome public.</title>
        <authorList>
            <person name="Liu C."/>
            <person name="Sun Q."/>
        </authorList>
    </citation>
    <scope>NUCLEOTIDE SEQUENCE</scope>
    <source>
        <strain evidence="1">BX1005</strain>
    </source>
</reference>
<dbReference type="Proteomes" id="UP000606720">
    <property type="component" value="Unassembled WGS sequence"/>
</dbReference>
<gene>
    <name evidence="1" type="ORF">H8S17_07425</name>
</gene>
<dbReference type="EMBL" id="JACOPH010000004">
    <property type="protein sequence ID" value="MBC5714039.1"/>
    <property type="molecule type" value="Genomic_DNA"/>
</dbReference>
<name>A0A923RVA2_9FIRM</name>